<evidence type="ECO:0000313" key="4">
    <source>
        <dbReference type="Proteomes" id="UP000251889"/>
    </source>
</evidence>
<dbReference type="OrthoDB" id="531718at2"/>
<dbReference type="Pfam" id="PF18962">
    <property type="entry name" value="Por_Secre_tail"/>
    <property type="match status" value="1"/>
</dbReference>
<dbReference type="NCBIfam" id="TIGR04183">
    <property type="entry name" value="Por_Secre_tail"/>
    <property type="match status" value="1"/>
</dbReference>
<keyword evidence="1" id="KW-0732">Signal</keyword>
<dbReference type="AlphaFoldDB" id="A0A364Y7W2"/>
<keyword evidence="4" id="KW-1185">Reference proteome</keyword>
<feature type="domain" description="Secretion system C-terminal sorting" evidence="2">
    <location>
        <begin position="1015"/>
        <end position="1083"/>
    </location>
</feature>
<proteinExistence type="predicted"/>
<comment type="caution">
    <text evidence="3">The sequence shown here is derived from an EMBL/GenBank/DDBJ whole genome shotgun (WGS) entry which is preliminary data.</text>
</comment>
<reference evidence="3 4" key="1">
    <citation type="submission" date="2018-06" db="EMBL/GenBank/DDBJ databases">
        <title>Chryseolinea flavus sp. nov., a member of the phylum Bacteroidetes isolated from soil.</title>
        <authorList>
            <person name="Li Y."/>
            <person name="Wang J."/>
        </authorList>
    </citation>
    <scope>NUCLEOTIDE SEQUENCE [LARGE SCALE GENOMIC DNA]</scope>
    <source>
        <strain evidence="3 4">SDU1-6</strain>
    </source>
</reference>
<protein>
    <recommendedName>
        <fullName evidence="2">Secretion system C-terminal sorting domain-containing protein</fullName>
    </recommendedName>
</protein>
<dbReference type="InterPro" id="IPR026444">
    <property type="entry name" value="Secre_tail"/>
</dbReference>
<organism evidence="3 4">
    <name type="scientific">Pseudochryseolinea flava</name>
    <dbReference type="NCBI Taxonomy" id="2059302"/>
    <lineage>
        <taxon>Bacteria</taxon>
        <taxon>Pseudomonadati</taxon>
        <taxon>Bacteroidota</taxon>
        <taxon>Cytophagia</taxon>
        <taxon>Cytophagales</taxon>
        <taxon>Fulvivirgaceae</taxon>
        <taxon>Pseudochryseolinea</taxon>
    </lineage>
</organism>
<gene>
    <name evidence="3" type="ORF">DQQ10_02980</name>
</gene>
<evidence type="ECO:0000259" key="2">
    <source>
        <dbReference type="Pfam" id="PF18962"/>
    </source>
</evidence>
<evidence type="ECO:0000313" key="3">
    <source>
        <dbReference type="EMBL" id="RAW03077.1"/>
    </source>
</evidence>
<dbReference type="RefSeq" id="WP_112745292.1">
    <property type="nucleotide sequence ID" value="NZ_QMFY01000001.1"/>
</dbReference>
<feature type="chain" id="PRO_5016727265" description="Secretion system C-terminal sorting domain-containing protein" evidence="1">
    <location>
        <begin position="24"/>
        <end position="1086"/>
    </location>
</feature>
<sequence>MKCPISILGVVSFMLLHAIELRAQVTTIKTGRWSSPSTWSTGIVPDASVSQIAILHDVAIPRDTVVSANELTVRARLLIEKNATLILTHETNASADLTVEDGKLHVYGNIECQDGAVFFGTTASNTFFFDSAVYEHQYSATAGEPPLASWSKNAVMLITGYTSGKSLNSPRWNQSYGNVIYDCAGQRSGSFVEMLGNIQHVKGNFIVRNTNSGILRLSLDRTALTNIFIEGDLIIEGHSEFWVGRDSNISLHVGGDFVFHSTATASTYLTTTGNTKVVVDGSMLINSTAPFRFASSGGGHSALHVHKNFMLNAGNVTVLPLGTGEIIFDGHGEQVFHIGGTLAAGIDAIADSTRVTITNNSRLGGNLLLKNDASLTLPPTFSLGGNLEIDNSSSIDNHEGTLRLTGATHQQINVAGDTLYHIDVVKNSGTTIQFTGPIHLREMLAVESPNITIQSDGNLVLLSQSDDGNIDGSIGKLPSGSTVTGNVVVQRYMSGEGKIYRYISSPVKDATIADCKDDFPVTGTFSDPSSGNGLASASPSLFAYDESLTSNAGWLPFPLSGLSSENHLAVGKGYATFIRKANTATVWDVTGTLNQHEISVGLTFTPSGDVANDGWNLVGNPYACAIAWDEGTGWQKFNVADKVAVKDNGSGIFRYWSDGIGSLDGGRIAKGQAFWVQAIGANPTITINENAKANRSAEFHRMPTQVYDYIEISLEHQGNYDNAFIRQKPGTTYKMDGADLIKWTNDHYNLSFPTDSVDLVIQNIDHVDHGGAIPLRLYFAKDSRDQWIKSPKGEYSIAATRNGTFSNTEIYLNDQFTKRRLKLHETYAFQITNDEASYADDRFFLDIIGDTSIHEINVTTEHIDCDSTRLSFSNLQAGIGYDVELNGRRIAQFFCSHNDHKSRSITISKKEMNVIANLVLVSGRNAFQHKKLSAITFDTPQKHDLKIHEHNGVLSVDGVAGKIQWYFNDVKLEGDTLSTSDVRTFGTYRVEVTNNGCVSSASHALVNGENEIQCYPNPVKQMLTIDARESIQSLQLTDSRGREVFQTRGINANRFSIDTNGLVNGIYTIIVEDARGWRIKKIVKIE</sequence>
<name>A0A364Y7W2_9BACT</name>
<dbReference type="Proteomes" id="UP000251889">
    <property type="component" value="Unassembled WGS sequence"/>
</dbReference>
<feature type="signal peptide" evidence="1">
    <location>
        <begin position="1"/>
        <end position="23"/>
    </location>
</feature>
<accession>A0A364Y7W2</accession>
<dbReference type="EMBL" id="QMFY01000001">
    <property type="protein sequence ID" value="RAW03077.1"/>
    <property type="molecule type" value="Genomic_DNA"/>
</dbReference>
<evidence type="ECO:0000256" key="1">
    <source>
        <dbReference type="SAM" id="SignalP"/>
    </source>
</evidence>